<dbReference type="EMBL" id="UZAG01004951">
    <property type="protein sequence ID" value="VDO17354.1"/>
    <property type="molecule type" value="Genomic_DNA"/>
</dbReference>
<evidence type="ECO:0000313" key="3">
    <source>
        <dbReference type="Proteomes" id="UP000280834"/>
    </source>
</evidence>
<evidence type="ECO:0000313" key="2">
    <source>
        <dbReference type="EMBL" id="VDO17354.1"/>
    </source>
</evidence>
<evidence type="ECO:0000256" key="1">
    <source>
        <dbReference type="SAM" id="Phobius"/>
    </source>
</evidence>
<accession>A0A0R3QGQ9</accession>
<keyword evidence="1" id="KW-0472">Membrane</keyword>
<protein>
    <submittedName>
        <fullName evidence="4">DUF1304 domain-containing protein</fullName>
    </submittedName>
</protein>
<dbReference type="WBParaSite" id="BTMF_0000556501-mRNA-1">
    <property type="protein sequence ID" value="BTMF_0000556501-mRNA-1"/>
    <property type="gene ID" value="BTMF_0000556501"/>
</dbReference>
<reference evidence="4" key="1">
    <citation type="submission" date="2017-02" db="UniProtKB">
        <authorList>
            <consortium name="WormBaseParasite"/>
        </authorList>
    </citation>
    <scope>IDENTIFICATION</scope>
</reference>
<organism evidence="4">
    <name type="scientific">Brugia timori</name>
    <dbReference type="NCBI Taxonomy" id="42155"/>
    <lineage>
        <taxon>Eukaryota</taxon>
        <taxon>Metazoa</taxon>
        <taxon>Ecdysozoa</taxon>
        <taxon>Nematoda</taxon>
        <taxon>Chromadorea</taxon>
        <taxon>Rhabditida</taxon>
        <taxon>Spirurina</taxon>
        <taxon>Spiruromorpha</taxon>
        <taxon>Filarioidea</taxon>
        <taxon>Onchocercidae</taxon>
        <taxon>Brugia</taxon>
    </lineage>
</organism>
<feature type="transmembrane region" description="Helical" evidence="1">
    <location>
        <begin position="6"/>
        <end position="29"/>
    </location>
</feature>
<dbReference type="AlphaFoldDB" id="A0A0R3QGQ9"/>
<dbReference type="Proteomes" id="UP000280834">
    <property type="component" value="Unassembled WGS sequence"/>
</dbReference>
<name>A0A0R3QGQ9_9BILA</name>
<gene>
    <name evidence="2" type="ORF">BTMF_LOCUS4841</name>
</gene>
<reference evidence="2 3" key="2">
    <citation type="submission" date="2018-11" db="EMBL/GenBank/DDBJ databases">
        <authorList>
            <consortium name="Pathogen Informatics"/>
        </authorList>
    </citation>
    <scope>NUCLEOTIDE SEQUENCE [LARGE SCALE GENOMIC DNA]</scope>
</reference>
<keyword evidence="3" id="KW-1185">Reference proteome</keyword>
<evidence type="ECO:0000313" key="4">
    <source>
        <dbReference type="WBParaSite" id="BTMF_0000556501-mRNA-1"/>
    </source>
</evidence>
<proteinExistence type="predicted"/>
<keyword evidence="1" id="KW-0812">Transmembrane</keyword>
<keyword evidence="1" id="KW-1133">Transmembrane helix</keyword>
<sequence length="45" mass="5150">MFANWLWMAIISLLHCVLLLELFGIDCLLGKLGIFKKYHAKIGES</sequence>